<name>A0ABR0IB15_9PEZI</name>
<accession>A0ABR0IB15</accession>
<evidence type="ECO:0000313" key="3">
    <source>
        <dbReference type="Proteomes" id="UP001323617"/>
    </source>
</evidence>
<dbReference type="Gene3D" id="3.90.280.10">
    <property type="entry name" value="PEBP-like"/>
    <property type="match status" value="1"/>
</dbReference>
<dbReference type="InterPro" id="IPR008914">
    <property type="entry name" value="PEBP"/>
</dbReference>
<dbReference type="PANTHER" id="PTHR11362">
    <property type="entry name" value="PHOSPHATIDYLETHANOLAMINE-BINDING PROTEIN"/>
    <property type="match status" value="1"/>
</dbReference>
<dbReference type="GeneID" id="87966015"/>
<protein>
    <submittedName>
        <fullName evidence="2">Carboxypeptidase Y inhibitor</fullName>
    </submittedName>
</protein>
<keyword evidence="3" id="KW-1185">Reference proteome</keyword>
<dbReference type="RefSeq" id="XP_062801070.1">
    <property type="nucleotide sequence ID" value="XM_062945150.1"/>
</dbReference>
<sequence>MTIMTFYSLLLHLFILIGQFAAGAIVIVNEQHPLPKTGNSIWNTQDDVQKAYDMFDYLLLDDQTNVRYYTVGSRMPKSSLLMLSFTIVIDDFLPSLLMNATWSSHHHTHADLGNTLEPSLLESAPSVKLMASKPTLWKKGVTYVIAMTDPDAPSRDDPKWSEFCHWIAIGVPTSSGISPTFSDEIMGYKPPSPPEKTGKHRYVLLAFAPANGTTEKLHLSRPSARKHWGYDVGNDEDKDTKGVREWAAENGLVPVGANFFYAQNKKQ</sequence>
<feature type="signal peptide" evidence="1">
    <location>
        <begin position="1"/>
        <end position="23"/>
    </location>
</feature>
<proteinExistence type="predicted"/>
<dbReference type="Proteomes" id="UP001323617">
    <property type="component" value="Unassembled WGS sequence"/>
</dbReference>
<dbReference type="PANTHER" id="PTHR11362:SF148">
    <property type="entry name" value="CARBOXYPEPTIDASE Y INHIBITOR"/>
    <property type="match status" value="1"/>
</dbReference>
<reference evidence="2 3" key="1">
    <citation type="journal article" date="2023" name="bioRxiv">
        <title>High-quality genome assemblies of four members of thePodospora anserinaspecies complex.</title>
        <authorList>
            <person name="Ament-Velasquez S.L."/>
            <person name="Vogan A.A."/>
            <person name="Wallerman O."/>
            <person name="Hartmann F."/>
            <person name="Gautier V."/>
            <person name="Silar P."/>
            <person name="Giraud T."/>
            <person name="Johannesson H."/>
        </authorList>
    </citation>
    <scope>NUCLEOTIDE SEQUENCE [LARGE SCALE GENOMIC DNA]</scope>
    <source>
        <strain evidence="2 3">CBS 124.78</strain>
    </source>
</reference>
<comment type="caution">
    <text evidence="2">The sequence shown here is derived from an EMBL/GenBank/DDBJ whole genome shotgun (WGS) entry which is preliminary data.</text>
</comment>
<dbReference type="InterPro" id="IPR035810">
    <property type="entry name" value="PEBP_euk"/>
</dbReference>
<organism evidence="2 3">
    <name type="scientific">Podospora pseudoanserina</name>
    <dbReference type="NCBI Taxonomy" id="2609844"/>
    <lineage>
        <taxon>Eukaryota</taxon>
        <taxon>Fungi</taxon>
        <taxon>Dikarya</taxon>
        <taxon>Ascomycota</taxon>
        <taxon>Pezizomycotina</taxon>
        <taxon>Sordariomycetes</taxon>
        <taxon>Sordariomycetidae</taxon>
        <taxon>Sordariales</taxon>
        <taxon>Podosporaceae</taxon>
        <taxon>Podospora</taxon>
    </lineage>
</organism>
<gene>
    <name evidence="2" type="primary">TFS1</name>
    <name evidence="2" type="ORF">QC764_300220</name>
</gene>
<evidence type="ECO:0000256" key="1">
    <source>
        <dbReference type="SAM" id="SignalP"/>
    </source>
</evidence>
<feature type="chain" id="PRO_5046694614" evidence="1">
    <location>
        <begin position="24"/>
        <end position="267"/>
    </location>
</feature>
<keyword evidence="1" id="KW-0732">Signal</keyword>
<dbReference type="Pfam" id="PF01161">
    <property type="entry name" value="PBP"/>
    <property type="match status" value="1"/>
</dbReference>
<dbReference type="SUPFAM" id="SSF49777">
    <property type="entry name" value="PEBP-like"/>
    <property type="match status" value="1"/>
</dbReference>
<dbReference type="InterPro" id="IPR036610">
    <property type="entry name" value="PEBP-like_sf"/>
</dbReference>
<evidence type="ECO:0000313" key="2">
    <source>
        <dbReference type="EMBL" id="KAK4677600.1"/>
    </source>
</evidence>
<dbReference type="CDD" id="cd00866">
    <property type="entry name" value="PEBP_euk"/>
    <property type="match status" value="1"/>
</dbReference>
<dbReference type="EMBL" id="JAFFHC010000003">
    <property type="protein sequence ID" value="KAK4677600.1"/>
    <property type="molecule type" value="Genomic_DNA"/>
</dbReference>